<dbReference type="GO" id="GO:0004658">
    <property type="term" value="F:propionyl-CoA carboxylase activity"/>
    <property type="evidence" value="ECO:0007669"/>
    <property type="project" value="TreeGrafter"/>
</dbReference>
<evidence type="ECO:0000313" key="3">
    <source>
        <dbReference type="Proteomes" id="UP000422822"/>
    </source>
</evidence>
<dbReference type="EMBL" id="CP033455">
    <property type="protein sequence ID" value="QGR03425.1"/>
    <property type="molecule type" value="Genomic_DNA"/>
</dbReference>
<dbReference type="PANTHER" id="PTHR43842">
    <property type="entry name" value="PROPIONYL-COA CARBOXYLASE BETA CHAIN"/>
    <property type="match status" value="1"/>
</dbReference>
<dbReference type="Proteomes" id="UP000422822">
    <property type="component" value="Chromosome"/>
</dbReference>
<dbReference type="Pfam" id="PF01039">
    <property type="entry name" value="Carboxyl_trans"/>
    <property type="match status" value="1"/>
</dbReference>
<dbReference type="Gene3D" id="3.90.226.10">
    <property type="entry name" value="2-enoyl-CoA Hydratase, Chain A, domain 1"/>
    <property type="match status" value="1"/>
</dbReference>
<organism evidence="2 3">
    <name type="scientific">Ehrlichia ruminantium</name>
    <name type="common">heartwater rickettsia</name>
    <name type="synonym">Cowdria ruminantium</name>
    <dbReference type="NCBI Taxonomy" id="779"/>
    <lineage>
        <taxon>Bacteria</taxon>
        <taxon>Pseudomonadati</taxon>
        <taxon>Pseudomonadota</taxon>
        <taxon>Alphaproteobacteria</taxon>
        <taxon>Rickettsiales</taxon>
        <taxon>Anaplasmataceae</taxon>
        <taxon>Ehrlichia</taxon>
    </lineage>
</organism>
<evidence type="ECO:0000313" key="2">
    <source>
        <dbReference type="EMBL" id="QGR03425.1"/>
    </source>
</evidence>
<dbReference type="InterPro" id="IPR051047">
    <property type="entry name" value="AccD/PCCB"/>
</dbReference>
<sequence>MSWNMYSIQWNLGIFYKMHLIDVPGFMPGVNHEHSGIIAYGTKLLYAYAEATVPKVSV</sequence>
<proteinExistence type="predicted"/>
<name>A0AAE6QD65_EHRRU</name>
<dbReference type="AlphaFoldDB" id="A0AAE6QD65"/>
<keyword evidence="3" id="KW-1185">Reference proteome</keyword>
<accession>A0AAE6QD65</accession>
<dbReference type="SUPFAM" id="SSF52096">
    <property type="entry name" value="ClpP/crotonase"/>
    <property type="match status" value="1"/>
</dbReference>
<dbReference type="InterPro" id="IPR034733">
    <property type="entry name" value="AcCoA_carboxyl_beta"/>
</dbReference>
<feature type="domain" description="Acetyl-coenzyme A carboxylase carboxyl transferase subunit beta" evidence="1">
    <location>
        <begin position="18"/>
        <end position="58"/>
    </location>
</feature>
<reference evidence="2 3" key="1">
    <citation type="submission" date="2018-10" db="EMBL/GenBank/DDBJ databases">
        <title>Propagation and draft genome sequences of three atypical Erhlichia ruminantium isolates.</title>
        <authorList>
            <person name="Liebenberg J."/>
            <person name="Steyn H."/>
            <person name="Josemans A."/>
            <person name="Zweygarth E."/>
        </authorList>
    </citation>
    <scope>NUCLEOTIDE SEQUENCE [LARGE SCALE GENOMIC DNA]</scope>
    <source>
        <strain evidence="2 3">Omatjenne</strain>
    </source>
</reference>
<dbReference type="PANTHER" id="PTHR43842:SF2">
    <property type="entry name" value="PROPIONYL-COA CARBOXYLASE BETA CHAIN, MITOCHONDRIAL"/>
    <property type="match status" value="1"/>
</dbReference>
<gene>
    <name evidence="2" type="ORF">EDL80_02430</name>
</gene>
<dbReference type="InterPro" id="IPR029045">
    <property type="entry name" value="ClpP/crotonase-like_dom_sf"/>
</dbReference>
<evidence type="ECO:0000259" key="1">
    <source>
        <dbReference type="Pfam" id="PF01039"/>
    </source>
</evidence>
<protein>
    <recommendedName>
        <fullName evidence="1">Acetyl-coenzyme A carboxylase carboxyl transferase subunit beta domain-containing protein</fullName>
    </recommendedName>
</protein>